<evidence type="ECO:0000256" key="2">
    <source>
        <dbReference type="ARBA" id="ARBA00006474"/>
    </source>
</evidence>
<dbReference type="SUPFAM" id="SSF52540">
    <property type="entry name" value="P-loop containing nucleoside triphosphate hydrolases"/>
    <property type="match status" value="1"/>
</dbReference>
<dbReference type="Proteomes" id="UP000315440">
    <property type="component" value="Unassembled WGS sequence"/>
</dbReference>
<evidence type="ECO:0000256" key="4">
    <source>
        <dbReference type="ARBA" id="ARBA00022618"/>
    </source>
</evidence>
<dbReference type="InterPro" id="IPR036390">
    <property type="entry name" value="WH_DNA-bd_sf"/>
</dbReference>
<dbReference type="InterPro" id="IPR027417">
    <property type="entry name" value="P-loop_NTPase"/>
</dbReference>
<keyword evidence="8 14" id="KW-0067">ATP-binding</keyword>
<dbReference type="GO" id="GO:0003677">
    <property type="term" value="F:DNA binding"/>
    <property type="evidence" value="ECO:0007669"/>
    <property type="project" value="UniProtKB-KW"/>
</dbReference>
<evidence type="ECO:0000256" key="10">
    <source>
        <dbReference type="ARBA" id="ARBA00023125"/>
    </source>
</evidence>
<feature type="transmembrane region" description="Helical" evidence="16">
    <location>
        <begin position="62"/>
        <end position="85"/>
    </location>
</feature>
<dbReference type="Gene3D" id="1.10.10.10">
    <property type="entry name" value="Winged helix-like DNA-binding domain superfamily/Winged helix DNA-binding domain"/>
    <property type="match status" value="1"/>
</dbReference>
<evidence type="ECO:0000256" key="15">
    <source>
        <dbReference type="SAM" id="MobiDB-lite"/>
    </source>
</evidence>
<keyword evidence="9 16" id="KW-1133">Transmembrane helix</keyword>
<sequence length="993" mass="107525">MFEQRSPKVDLLALALGALGVFLVIALVSYDRTDPPSNLVWPPTGVVHNACGVAGAHAAHALLHTLGVGAHYAVGSLLVVVTLMLTGRPINQPIVRAIGWALSLVAVATLATMAAPGWSPGPIVGAGGVVGAMGRAWLETNFAAAGAYLFTFCVLLAGLLLSTDYFVFSAAATATAVSGKTLVTAGRLGATATKRLVGKKRLTDLDTPPSGKNSPKAKPEEELADDEEWEEEDAEEEAEDGEEWEYEEEDAEGEEEDEEPELQVKTPAKQAAEEPATEEAPAAEPTAAGLGKRLVSALRGKGAAEADAAEGEANDPAETALTPIKKPKPKSERDEIIDKLDAADQQAEFDSDYELPPVDLLLPGEEASYDAQEKEIRRKAKVLEKTFLDFGFNVKVVEVETGPVIAQYEVELEAGLRLSKITGLADDLAIALRAPSVRIVAPIPGKNTVGIEVPNENRQLVRLREVIEETDGRAKRMKIPIYLGKDVSGNPMVVDLAALPHLLIAGRTGTGKSVCLNSIILSILMSRGPDEVRMLMIDPKMVELSGYRKLPHLMHPVVTDMKKAEAILSWAVDKMEERYQLLARAGVRHVSVYNQLSEAELRDRLEPEDGAEWTDAEWSLVPKQLPFIVIVADEMADLMMTAGKDVEAHIIRLAQKSRAVGIHLILATQKPTVDVITGLIKSNLPARIAFQVASRTDSRVVLDEMGADKLLGNGDMLFLSPGTSMLLRGQGTYLSDDEITKVVDFVGTDDQQFAAELMQLKTKEEQEQVEAGDKPGLKNRDDLYEAAVDVVVREGRGSVSLLQRCLGIGYGRAARLIDFMAEDGIVGEYNGSQAREILISVEEWEQMSGAADGEPSAGPAEASPTVPIVPAAAPAVSLAKLAAEEAAVEEDEEEEEQDDADAEQELADDEEWEYEEEDEAEEDEEEAKAGDAEADEELGEDEEWEYEEEGEAEEEDAEEDEAEEDGELADDEEWEYEEEDAEDEVIEHRAESA</sequence>
<dbReference type="InterPro" id="IPR003593">
    <property type="entry name" value="AAA+_ATPase"/>
</dbReference>
<evidence type="ECO:0000256" key="12">
    <source>
        <dbReference type="ARBA" id="ARBA00023306"/>
    </source>
</evidence>
<dbReference type="PANTHER" id="PTHR22683">
    <property type="entry name" value="SPORULATION PROTEIN RELATED"/>
    <property type="match status" value="1"/>
</dbReference>
<feature type="region of interest" description="Disordered" evidence="15">
    <location>
        <begin position="881"/>
        <end position="993"/>
    </location>
</feature>
<dbReference type="GO" id="GO:0005886">
    <property type="term" value="C:plasma membrane"/>
    <property type="evidence" value="ECO:0007669"/>
    <property type="project" value="UniProtKB-SubCell"/>
</dbReference>
<keyword evidence="3" id="KW-1003">Cell membrane</keyword>
<comment type="subcellular location">
    <subcellularLocation>
        <location evidence="1">Cell membrane</location>
        <topology evidence="1">Multi-pass membrane protein</topology>
    </subcellularLocation>
</comment>
<dbReference type="InterPro" id="IPR041027">
    <property type="entry name" value="FtsK_alpha"/>
</dbReference>
<feature type="compositionally biased region" description="Acidic residues" evidence="15">
    <location>
        <begin position="222"/>
        <end position="261"/>
    </location>
</feature>
<dbReference type="GO" id="GO:0005524">
    <property type="term" value="F:ATP binding"/>
    <property type="evidence" value="ECO:0007669"/>
    <property type="project" value="UniProtKB-UniRule"/>
</dbReference>
<evidence type="ECO:0000256" key="3">
    <source>
        <dbReference type="ARBA" id="ARBA00022475"/>
    </source>
</evidence>
<dbReference type="InterPro" id="IPR018541">
    <property type="entry name" value="Ftsk_gamma"/>
</dbReference>
<reference evidence="18 19" key="1">
    <citation type="submission" date="2019-02" db="EMBL/GenBank/DDBJ databases">
        <title>Deep-cultivation of Planctomycetes and their phenomic and genomic characterization uncovers novel biology.</title>
        <authorList>
            <person name="Wiegand S."/>
            <person name="Jogler M."/>
            <person name="Boedeker C."/>
            <person name="Pinto D."/>
            <person name="Vollmers J."/>
            <person name="Rivas-Marin E."/>
            <person name="Kohn T."/>
            <person name="Peeters S.H."/>
            <person name="Heuer A."/>
            <person name="Rast P."/>
            <person name="Oberbeckmann S."/>
            <person name="Bunk B."/>
            <person name="Jeske O."/>
            <person name="Meyerdierks A."/>
            <person name="Storesund J.E."/>
            <person name="Kallscheuer N."/>
            <person name="Luecker S."/>
            <person name="Lage O.M."/>
            <person name="Pohl T."/>
            <person name="Merkel B.J."/>
            <person name="Hornburger P."/>
            <person name="Mueller R.-W."/>
            <person name="Bruemmer F."/>
            <person name="Labrenz M."/>
            <person name="Spormann A.M."/>
            <person name="Op Den Camp H."/>
            <person name="Overmann J."/>
            <person name="Amann R."/>
            <person name="Jetten M.S.M."/>
            <person name="Mascher T."/>
            <person name="Medema M.H."/>
            <person name="Devos D.P."/>
            <person name="Kaster A.-K."/>
            <person name="Ovreas L."/>
            <person name="Rohde M."/>
            <person name="Galperin M.Y."/>
            <person name="Jogler C."/>
        </authorList>
    </citation>
    <scope>NUCLEOTIDE SEQUENCE [LARGE SCALE GENOMIC DNA]</scope>
    <source>
        <strain evidence="18 19">Mal64</strain>
    </source>
</reference>
<feature type="transmembrane region" description="Helical" evidence="16">
    <location>
        <begin position="121"/>
        <end position="138"/>
    </location>
</feature>
<feature type="transmembrane region" description="Helical" evidence="16">
    <location>
        <begin position="97"/>
        <end position="115"/>
    </location>
</feature>
<dbReference type="Pfam" id="PF17854">
    <property type="entry name" value="FtsK_alpha"/>
    <property type="match status" value="1"/>
</dbReference>
<keyword evidence="11 16" id="KW-0472">Membrane</keyword>
<dbReference type="Pfam" id="PF01580">
    <property type="entry name" value="FtsK_SpoIIIE"/>
    <property type="match status" value="1"/>
</dbReference>
<keyword evidence="6 14" id="KW-0547">Nucleotide-binding</keyword>
<dbReference type="Pfam" id="PF09397">
    <property type="entry name" value="FtsK_gamma"/>
    <property type="match status" value="1"/>
</dbReference>
<dbReference type="EMBL" id="SJPQ01000002">
    <property type="protein sequence ID" value="TWT88308.1"/>
    <property type="molecule type" value="Genomic_DNA"/>
</dbReference>
<keyword evidence="10" id="KW-0238">DNA-binding</keyword>
<evidence type="ECO:0000256" key="9">
    <source>
        <dbReference type="ARBA" id="ARBA00022989"/>
    </source>
</evidence>
<keyword evidence="4" id="KW-0132">Cell division</keyword>
<keyword evidence="12" id="KW-0131">Cell cycle</keyword>
<dbReference type="AlphaFoldDB" id="A0A5C5ZM67"/>
<accession>A0A5C5ZM67</accession>
<evidence type="ECO:0000256" key="11">
    <source>
        <dbReference type="ARBA" id="ARBA00023136"/>
    </source>
</evidence>
<evidence type="ECO:0000256" key="7">
    <source>
        <dbReference type="ARBA" id="ARBA00022829"/>
    </source>
</evidence>
<evidence type="ECO:0000256" key="14">
    <source>
        <dbReference type="PROSITE-ProRule" id="PRU00289"/>
    </source>
</evidence>
<evidence type="ECO:0000256" key="6">
    <source>
        <dbReference type="ARBA" id="ARBA00022741"/>
    </source>
</evidence>
<feature type="transmembrane region" description="Helical" evidence="16">
    <location>
        <begin position="12"/>
        <end position="30"/>
    </location>
</feature>
<evidence type="ECO:0000256" key="13">
    <source>
        <dbReference type="ARBA" id="ARBA00025923"/>
    </source>
</evidence>
<dbReference type="OrthoDB" id="9807790at2"/>
<feature type="domain" description="FtsK" evidence="17">
    <location>
        <begin position="489"/>
        <end position="699"/>
    </location>
</feature>
<evidence type="ECO:0000256" key="16">
    <source>
        <dbReference type="SAM" id="Phobius"/>
    </source>
</evidence>
<comment type="similarity">
    <text evidence="2">Belongs to the FtsK/SpoIIIE/SftA family.</text>
</comment>
<dbReference type="Gene3D" id="3.30.980.40">
    <property type="match status" value="1"/>
</dbReference>
<feature type="compositionally biased region" description="Low complexity" evidence="15">
    <location>
        <begin position="278"/>
        <end position="288"/>
    </location>
</feature>
<dbReference type="SMART" id="SM00382">
    <property type="entry name" value="AAA"/>
    <property type="match status" value="1"/>
</dbReference>
<evidence type="ECO:0000313" key="19">
    <source>
        <dbReference type="Proteomes" id="UP000315440"/>
    </source>
</evidence>
<dbReference type="InterPro" id="IPR002543">
    <property type="entry name" value="FtsK_dom"/>
</dbReference>
<feature type="region of interest" description="Disordered" evidence="15">
    <location>
        <begin position="305"/>
        <end position="333"/>
    </location>
</feature>
<feature type="transmembrane region" description="Helical" evidence="16">
    <location>
        <begin position="145"/>
        <end position="168"/>
    </location>
</feature>
<keyword evidence="19" id="KW-1185">Reference proteome</keyword>
<dbReference type="GO" id="GO:0051301">
    <property type="term" value="P:cell division"/>
    <property type="evidence" value="ECO:0007669"/>
    <property type="project" value="UniProtKB-KW"/>
</dbReference>
<dbReference type="GO" id="GO:0007059">
    <property type="term" value="P:chromosome segregation"/>
    <property type="evidence" value="ECO:0007669"/>
    <property type="project" value="UniProtKB-KW"/>
</dbReference>
<evidence type="ECO:0000256" key="8">
    <source>
        <dbReference type="ARBA" id="ARBA00022840"/>
    </source>
</evidence>
<dbReference type="SUPFAM" id="SSF46785">
    <property type="entry name" value="Winged helix' DNA-binding domain"/>
    <property type="match status" value="1"/>
</dbReference>
<name>A0A5C5ZM67_9BACT</name>
<feature type="binding site" evidence="14">
    <location>
        <begin position="506"/>
        <end position="513"/>
    </location>
    <ligand>
        <name>ATP</name>
        <dbReference type="ChEBI" id="CHEBI:30616"/>
    </ligand>
</feature>
<comment type="subunit">
    <text evidence="13">Homohexamer. Forms a ring that surrounds DNA.</text>
</comment>
<dbReference type="PANTHER" id="PTHR22683:SF41">
    <property type="entry name" value="DNA TRANSLOCASE FTSK"/>
    <property type="match status" value="1"/>
</dbReference>
<dbReference type="InterPro" id="IPR025199">
    <property type="entry name" value="FtsK_4TM"/>
</dbReference>
<gene>
    <name evidence="18" type="primary">ftsK</name>
    <name evidence="18" type="ORF">Mal64_17870</name>
</gene>
<dbReference type="SMART" id="SM00843">
    <property type="entry name" value="Ftsk_gamma"/>
    <property type="match status" value="1"/>
</dbReference>
<dbReference type="PROSITE" id="PS50901">
    <property type="entry name" value="FTSK"/>
    <property type="match status" value="1"/>
</dbReference>
<dbReference type="InterPro" id="IPR036388">
    <property type="entry name" value="WH-like_DNA-bd_sf"/>
</dbReference>
<evidence type="ECO:0000256" key="5">
    <source>
        <dbReference type="ARBA" id="ARBA00022692"/>
    </source>
</evidence>
<protein>
    <submittedName>
        <fullName evidence="18">DNA translocase FtsK</fullName>
    </submittedName>
</protein>
<proteinExistence type="inferred from homology"/>
<dbReference type="Gene3D" id="3.40.50.300">
    <property type="entry name" value="P-loop containing nucleotide triphosphate hydrolases"/>
    <property type="match status" value="1"/>
</dbReference>
<comment type="caution">
    <text evidence="18">The sequence shown here is derived from an EMBL/GenBank/DDBJ whole genome shotgun (WGS) entry which is preliminary data.</text>
</comment>
<feature type="compositionally biased region" description="Acidic residues" evidence="15">
    <location>
        <begin position="886"/>
        <end position="985"/>
    </location>
</feature>
<organism evidence="18 19">
    <name type="scientific">Pseudobythopirellula maris</name>
    <dbReference type="NCBI Taxonomy" id="2527991"/>
    <lineage>
        <taxon>Bacteria</taxon>
        <taxon>Pseudomonadati</taxon>
        <taxon>Planctomycetota</taxon>
        <taxon>Planctomycetia</taxon>
        <taxon>Pirellulales</taxon>
        <taxon>Lacipirellulaceae</taxon>
        <taxon>Pseudobythopirellula</taxon>
    </lineage>
</organism>
<feature type="region of interest" description="Disordered" evidence="15">
    <location>
        <begin position="199"/>
        <end position="289"/>
    </location>
</feature>
<evidence type="ECO:0000259" key="17">
    <source>
        <dbReference type="PROSITE" id="PS50901"/>
    </source>
</evidence>
<keyword evidence="7" id="KW-0159">Chromosome partition</keyword>
<dbReference type="RefSeq" id="WP_146399249.1">
    <property type="nucleotide sequence ID" value="NZ_SJPQ01000002.1"/>
</dbReference>
<keyword evidence="5 16" id="KW-0812">Transmembrane</keyword>
<evidence type="ECO:0000256" key="1">
    <source>
        <dbReference type="ARBA" id="ARBA00004651"/>
    </source>
</evidence>
<dbReference type="InterPro" id="IPR050206">
    <property type="entry name" value="FtsK/SpoIIIE/SftA"/>
</dbReference>
<evidence type="ECO:0000313" key="18">
    <source>
        <dbReference type="EMBL" id="TWT88308.1"/>
    </source>
</evidence>
<dbReference type="Pfam" id="PF13491">
    <property type="entry name" value="FtsK_4TM"/>
    <property type="match status" value="1"/>
</dbReference>